<keyword evidence="4 8" id="KW-0378">Hydrolase</keyword>
<dbReference type="InterPro" id="IPR013856">
    <property type="entry name" value="Peptidase_M4_domain"/>
</dbReference>
<keyword evidence="5 8" id="KW-0862">Zinc</keyword>
<proteinExistence type="inferred from homology"/>
<dbReference type="Pfam" id="PF02868">
    <property type="entry name" value="Peptidase_M4_C"/>
    <property type="match status" value="1"/>
</dbReference>
<comment type="caution">
    <text evidence="11">The sequence shown here is derived from an EMBL/GenBank/DDBJ whole genome shotgun (WGS) entry which is preliminary data.</text>
</comment>
<evidence type="ECO:0000256" key="7">
    <source>
        <dbReference type="PIRSR" id="PIRSR623612-1"/>
    </source>
</evidence>
<evidence type="ECO:0000256" key="2">
    <source>
        <dbReference type="ARBA" id="ARBA00022670"/>
    </source>
</evidence>
<dbReference type="GO" id="GO:0005576">
    <property type="term" value="C:extracellular region"/>
    <property type="evidence" value="ECO:0007669"/>
    <property type="project" value="UniProtKB-SubCell"/>
</dbReference>
<keyword evidence="8" id="KW-0964">Secreted</keyword>
<accession>A0A4V2VSD8</accession>
<feature type="active site" description="Proton donor" evidence="7">
    <location>
        <position position="267"/>
    </location>
</feature>
<reference evidence="11 12" key="1">
    <citation type="submission" date="2019-03" db="EMBL/GenBank/DDBJ databases">
        <title>Genomic Encyclopedia of Type Strains, Phase IV (KMG-IV): sequencing the most valuable type-strain genomes for metagenomic binning, comparative biology and taxonomic classification.</title>
        <authorList>
            <person name="Goeker M."/>
        </authorList>
    </citation>
    <scope>NUCLEOTIDE SEQUENCE [LARGE SCALE GENOMIC DNA]</scope>
    <source>
        <strain evidence="11 12">DSM 654</strain>
    </source>
</reference>
<evidence type="ECO:0000256" key="1">
    <source>
        <dbReference type="ARBA" id="ARBA00009388"/>
    </source>
</evidence>
<organism evidence="11 12">
    <name type="scientific">Roseateles saccharophilus</name>
    <name type="common">Pseudomonas saccharophila</name>
    <dbReference type="NCBI Taxonomy" id="304"/>
    <lineage>
        <taxon>Bacteria</taxon>
        <taxon>Pseudomonadati</taxon>
        <taxon>Pseudomonadota</taxon>
        <taxon>Betaproteobacteria</taxon>
        <taxon>Burkholderiales</taxon>
        <taxon>Sphaerotilaceae</taxon>
        <taxon>Roseateles</taxon>
    </lineage>
</organism>
<evidence type="ECO:0000259" key="10">
    <source>
        <dbReference type="Pfam" id="PF02868"/>
    </source>
</evidence>
<dbReference type="AlphaFoldDB" id="A0A4V2VSD8"/>
<feature type="domain" description="Peptidase M4" evidence="9">
    <location>
        <begin position="104"/>
        <end position="179"/>
    </location>
</feature>
<keyword evidence="2 8" id="KW-0645">Protease</keyword>
<dbReference type="PRINTS" id="PR00730">
    <property type="entry name" value="THERMOLYSIN"/>
</dbReference>
<protein>
    <recommendedName>
        <fullName evidence="8">Neutral metalloproteinase</fullName>
        <ecNumber evidence="8">3.4.24.-</ecNumber>
    </recommendedName>
</protein>
<dbReference type="EMBL" id="SMBU01000005">
    <property type="protein sequence ID" value="TCV02050.1"/>
    <property type="molecule type" value="Genomic_DNA"/>
</dbReference>
<feature type="domain" description="Peptidase M4 C-terminal" evidence="10">
    <location>
        <begin position="183"/>
        <end position="344"/>
    </location>
</feature>
<keyword evidence="12" id="KW-1185">Reference proteome</keyword>
<dbReference type="PANTHER" id="PTHR43579">
    <property type="match status" value="1"/>
</dbReference>
<dbReference type="Pfam" id="PF01447">
    <property type="entry name" value="Peptidase_M4"/>
    <property type="match status" value="1"/>
</dbReference>
<name>A0A4V2VSD8_ROSSA</name>
<comment type="function">
    <text evidence="8">Extracellular zinc metalloprotease.</text>
</comment>
<sequence length="345" mass="36908">MRMTCTCHIVPKDVLERLASDKKLSAELRKAARDSARMSDGLRALRTQAAALTQLAHEAGSHLVQLAIAPKITVYDCKHTQTLPGAPIASPGASKDATAKRCFAETTDVAKFYKTVFGRNSIDDAGMTMMSSIHYGRNYNNAMWNGSQMLYGDGDGKLFTDFTGGNDVIGHELTHGVTQHSLQLAYSGDAGGLNESLSDCFGSMFRQWEAGQDVTAADWLIGADIMGPAAKAKGYKALRNMAKPDDKAALAAQPTRYSQITPGMDPHYSSGPPNLAFCTACKTLGGKSWEKIGQVWYAALTTSGAQPNMTMPQFAARTRQLAAQNYAAQPTVAAAVDAGWKTVGL</sequence>
<dbReference type="SUPFAM" id="SSF55486">
    <property type="entry name" value="Metalloproteases ('zincins'), catalytic domain"/>
    <property type="match status" value="1"/>
</dbReference>
<dbReference type="Gene3D" id="1.10.390.10">
    <property type="entry name" value="Neutral Protease Domain 2"/>
    <property type="match status" value="1"/>
</dbReference>
<evidence type="ECO:0000256" key="8">
    <source>
        <dbReference type="RuleBase" id="RU366073"/>
    </source>
</evidence>
<dbReference type="EC" id="3.4.24.-" evidence="8"/>
<dbReference type="Gene3D" id="3.10.170.10">
    <property type="match status" value="1"/>
</dbReference>
<evidence type="ECO:0000259" key="9">
    <source>
        <dbReference type="Pfam" id="PF01447"/>
    </source>
</evidence>
<comment type="subcellular location">
    <subcellularLocation>
        <location evidence="8">Secreted</location>
    </subcellularLocation>
</comment>
<dbReference type="InterPro" id="IPR027268">
    <property type="entry name" value="Peptidase_M4/M1_CTD_sf"/>
</dbReference>
<keyword evidence="6 8" id="KW-0482">Metalloprotease</keyword>
<dbReference type="InterPro" id="IPR052759">
    <property type="entry name" value="Metalloprotease_M4"/>
</dbReference>
<dbReference type="GO" id="GO:0004222">
    <property type="term" value="F:metalloendopeptidase activity"/>
    <property type="evidence" value="ECO:0007669"/>
    <property type="project" value="UniProtKB-UniRule"/>
</dbReference>
<dbReference type="RefSeq" id="WP_207911099.1">
    <property type="nucleotide sequence ID" value="NZ_CBCSGL010000005.1"/>
</dbReference>
<dbReference type="PANTHER" id="PTHR43579:SF1">
    <property type="entry name" value="NEUTRAL METALLOPROTEINASE"/>
    <property type="match status" value="1"/>
</dbReference>
<dbReference type="GO" id="GO:0006508">
    <property type="term" value="P:proteolysis"/>
    <property type="evidence" value="ECO:0007669"/>
    <property type="project" value="UniProtKB-KW"/>
</dbReference>
<comment type="cofactor">
    <cofactor evidence="8">
        <name>Zn(2+)</name>
        <dbReference type="ChEBI" id="CHEBI:29105"/>
    </cofactor>
</comment>
<evidence type="ECO:0000256" key="3">
    <source>
        <dbReference type="ARBA" id="ARBA00022723"/>
    </source>
</evidence>
<dbReference type="InterPro" id="IPR001570">
    <property type="entry name" value="Peptidase_M4_C_domain"/>
</dbReference>
<keyword evidence="3" id="KW-0479">Metal-binding</keyword>
<evidence type="ECO:0000313" key="12">
    <source>
        <dbReference type="Proteomes" id="UP000295110"/>
    </source>
</evidence>
<evidence type="ECO:0000256" key="4">
    <source>
        <dbReference type="ARBA" id="ARBA00022801"/>
    </source>
</evidence>
<evidence type="ECO:0000256" key="5">
    <source>
        <dbReference type="ARBA" id="ARBA00022833"/>
    </source>
</evidence>
<comment type="similarity">
    <text evidence="1 8">Belongs to the peptidase M4 family.</text>
</comment>
<feature type="active site" evidence="7">
    <location>
        <position position="172"/>
    </location>
</feature>
<gene>
    <name evidence="11" type="ORF">EV671_100585</name>
</gene>
<evidence type="ECO:0000313" key="11">
    <source>
        <dbReference type="EMBL" id="TCV02050.1"/>
    </source>
</evidence>
<dbReference type="CDD" id="cd09597">
    <property type="entry name" value="M4_TLP"/>
    <property type="match status" value="1"/>
</dbReference>
<dbReference type="GO" id="GO:0046872">
    <property type="term" value="F:metal ion binding"/>
    <property type="evidence" value="ECO:0007669"/>
    <property type="project" value="UniProtKB-UniRule"/>
</dbReference>
<dbReference type="InterPro" id="IPR023612">
    <property type="entry name" value="Peptidase_M4"/>
</dbReference>
<dbReference type="Proteomes" id="UP000295110">
    <property type="component" value="Unassembled WGS sequence"/>
</dbReference>
<evidence type="ECO:0000256" key="6">
    <source>
        <dbReference type="ARBA" id="ARBA00023049"/>
    </source>
</evidence>